<feature type="transmembrane region" description="Helical" evidence="1">
    <location>
        <begin position="20"/>
        <end position="40"/>
    </location>
</feature>
<organism evidence="2 3">
    <name type="scientific">Terrilactibacillus tamarindi</name>
    <dbReference type="NCBI Taxonomy" id="2599694"/>
    <lineage>
        <taxon>Bacteria</taxon>
        <taxon>Bacillati</taxon>
        <taxon>Bacillota</taxon>
        <taxon>Bacilli</taxon>
        <taxon>Bacillales</taxon>
        <taxon>Bacillaceae</taxon>
        <taxon>Terrilactibacillus</taxon>
    </lineage>
</organism>
<evidence type="ECO:0000256" key="1">
    <source>
        <dbReference type="SAM" id="Phobius"/>
    </source>
</evidence>
<keyword evidence="1" id="KW-0812">Transmembrane</keyword>
<gene>
    <name evidence="2" type="ORF">GMB86_06960</name>
</gene>
<dbReference type="EMBL" id="WNHB01000008">
    <property type="protein sequence ID" value="MTT31752.1"/>
    <property type="molecule type" value="Genomic_DNA"/>
</dbReference>
<comment type="caution">
    <text evidence="2">The sequence shown here is derived from an EMBL/GenBank/DDBJ whole genome shotgun (WGS) entry which is preliminary data.</text>
</comment>
<name>A0A6N8CNS4_9BACI</name>
<evidence type="ECO:0008006" key="4">
    <source>
        <dbReference type="Google" id="ProtNLM"/>
    </source>
</evidence>
<reference evidence="2 3" key="1">
    <citation type="submission" date="2019-11" db="EMBL/GenBank/DDBJ databases">
        <title>Terrilactibacillus tamarindus sp. nov. BCM23-1 isolated from bark of Tamarindus indica.</title>
        <authorList>
            <person name="Kingkaew E."/>
            <person name="Tanasupawat S."/>
        </authorList>
    </citation>
    <scope>NUCLEOTIDE SEQUENCE [LARGE SCALE GENOMIC DNA]</scope>
    <source>
        <strain evidence="2 3">BCM23-1</strain>
    </source>
</reference>
<dbReference type="RefSeq" id="WP_155218075.1">
    <property type="nucleotide sequence ID" value="NZ_WNHB01000008.1"/>
</dbReference>
<proteinExistence type="predicted"/>
<protein>
    <recommendedName>
        <fullName evidence="4">PilN domain-containing protein</fullName>
    </recommendedName>
</protein>
<keyword evidence="1" id="KW-0472">Membrane</keyword>
<accession>A0A6N8CNS4</accession>
<dbReference type="AlphaFoldDB" id="A0A6N8CNS4"/>
<dbReference type="Proteomes" id="UP000440978">
    <property type="component" value="Unassembled WGS sequence"/>
</dbReference>
<sequence length="171" mass="19274">MIEINLLPYEKKSPKGYKYFVFGFIIFCLITAAGLGFYTWKVNHKLSEAHARLSSIKASVLEPSSPGSEEVTPETALEALEQNRIRLYSNLVSLDKPLPKGSTIDLISYDSSKVTINYTVSHFDDMKTYVDRLRKASFENVVMNQAVNSKPNQDGTYSVQIELTLPKSKEQ</sequence>
<evidence type="ECO:0000313" key="3">
    <source>
        <dbReference type="Proteomes" id="UP000440978"/>
    </source>
</evidence>
<keyword evidence="1" id="KW-1133">Transmembrane helix</keyword>
<keyword evidence="3" id="KW-1185">Reference proteome</keyword>
<evidence type="ECO:0000313" key="2">
    <source>
        <dbReference type="EMBL" id="MTT31752.1"/>
    </source>
</evidence>
<dbReference type="OrthoDB" id="2990124at2"/>